<dbReference type="AlphaFoldDB" id="A0A7X2NMS1"/>
<name>A0A7X2NMS1_9CLOT</name>
<protein>
    <submittedName>
        <fullName evidence="1">Uncharacterized protein</fullName>
    </submittedName>
</protein>
<evidence type="ECO:0000313" key="2">
    <source>
        <dbReference type="Proteomes" id="UP000429958"/>
    </source>
</evidence>
<evidence type="ECO:0000313" key="1">
    <source>
        <dbReference type="EMBL" id="MSS37759.1"/>
    </source>
</evidence>
<gene>
    <name evidence="1" type="ORF">FYJ39_14570</name>
</gene>
<organism evidence="1 2">
    <name type="scientific">Clostridium porci</name>
    <dbReference type="NCBI Taxonomy" id="2605778"/>
    <lineage>
        <taxon>Bacteria</taxon>
        <taxon>Bacillati</taxon>
        <taxon>Bacillota</taxon>
        <taxon>Clostridia</taxon>
        <taxon>Eubacteriales</taxon>
        <taxon>Clostridiaceae</taxon>
        <taxon>Clostridium</taxon>
    </lineage>
</organism>
<accession>A0A7X2NMS1</accession>
<dbReference type="RefSeq" id="WP_154473207.1">
    <property type="nucleotide sequence ID" value="NZ_VUMD01000014.1"/>
</dbReference>
<comment type="caution">
    <text evidence="1">The sequence shown here is derived from an EMBL/GenBank/DDBJ whole genome shotgun (WGS) entry which is preliminary data.</text>
</comment>
<dbReference type="Proteomes" id="UP000429958">
    <property type="component" value="Unassembled WGS sequence"/>
</dbReference>
<proteinExistence type="predicted"/>
<dbReference type="EMBL" id="VUMD01000014">
    <property type="protein sequence ID" value="MSS37759.1"/>
    <property type="molecule type" value="Genomic_DNA"/>
</dbReference>
<reference evidence="1 2" key="1">
    <citation type="submission" date="2019-08" db="EMBL/GenBank/DDBJ databases">
        <title>In-depth cultivation of the pig gut microbiome towards novel bacterial diversity and tailored functional studies.</title>
        <authorList>
            <person name="Wylensek D."/>
            <person name="Hitch T.C.A."/>
            <person name="Clavel T."/>
        </authorList>
    </citation>
    <scope>NUCLEOTIDE SEQUENCE [LARGE SCALE GENOMIC DNA]</scope>
    <source>
        <strain evidence="1 2">WCA-389-WT-23D1</strain>
    </source>
</reference>
<sequence>MYCRTDIKTGGMTKAPVLVSIEHTGSYVRCQEDAGTCHMVPAFSNTRSLSDLQAAINDTRLLDSLPSEALPFVPKRL</sequence>
<keyword evidence="2" id="KW-1185">Reference proteome</keyword>